<evidence type="ECO:0000256" key="12">
    <source>
        <dbReference type="ARBA" id="ARBA00038313"/>
    </source>
</evidence>
<dbReference type="Pfam" id="PF01207">
    <property type="entry name" value="Dus"/>
    <property type="match status" value="1"/>
</dbReference>
<evidence type="ECO:0000256" key="19">
    <source>
        <dbReference type="ARBA" id="ARBA00068883"/>
    </source>
</evidence>
<dbReference type="GO" id="GO:0050660">
    <property type="term" value="F:flavin adenine dinucleotide binding"/>
    <property type="evidence" value="ECO:0007669"/>
    <property type="project" value="InterPro"/>
</dbReference>
<feature type="domain" description="DUS-like FMN-binding" evidence="21">
    <location>
        <begin position="28"/>
        <end position="285"/>
    </location>
</feature>
<comment type="cofactor">
    <cofactor evidence="1">
        <name>FMN</name>
        <dbReference type="ChEBI" id="CHEBI:58210"/>
    </cofactor>
</comment>
<gene>
    <name evidence="22" type="primary">Dus1l-002</name>
</gene>
<keyword evidence="6" id="KW-0288">FMN</keyword>
<comment type="subcellular location">
    <subcellularLocation>
        <location evidence="3">Cytoplasm</location>
    </subcellularLocation>
    <subcellularLocation>
        <location evidence="2">Nucleus</location>
    </subcellularLocation>
</comment>
<comment type="catalytic activity">
    <reaction evidence="17">
        <text>5,6-dihydrouridine(17) in tRNA + NADP(+) = uridine(17) in tRNA + NADPH + H(+)</text>
        <dbReference type="Rhea" id="RHEA:53368"/>
        <dbReference type="Rhea" id="RHEA-COMP:13541"/>
        <dbReference type="Rhea" id="RHEA-COMP:13542"/>
        <dbReference type="ChEBI" id="CHEBI:15378"/>
        <dbReference type="ChEBI" id="CHEBI:57783"/>
        <dbReference type="ChEBI" id="CHEBI:58349"/>
        <dbReference type="ChEBI" id="CHEBI:65315"/>
        <dbReference type="ChEBI" id="CHEBI:74443"/>
        <dbReference type="EC" id="1.3.1.88"/>
    </reaction>
    <physiologicalReaction direction="right-to-left" evidence="17">
        <dbReference type="Rhea" id="RHEA:53370"/>
    </physiologicalReaction>
</comment>
<dbReference type="GO" id="GO:0017150">
    <property type="term" value="F:tRNA dihydrouridine synthase activity"/>
    <property type="evidence" value="ECO:0007669"/>
    <property type="project" value="InterPro"/>
</dbReference>
<evidence type="ECO:0000256" key="18">
    <source>
        <dbReference type="ARBA" id="ARBA00053643"/>
    </source>
</evidence>
<keyword evidence="8" id="KW-0521">NADP</keyword>
<evidence type="ECO:0000256" key="11">
    <source>
        <dbReference type="ARBA" id="ARBA00023242"/>
    </source>
</evidence>
<evidence type="ECO:0000256" key="5">
    <source>
        <dbReference type="ARBA" id="ARBA00022630"/>
    </source>
</evidence>
<dbReference type="PROSITE" id="PS01136">
    <property type="entry name" value="UPF0034"/>
    <property type="match status" value="1"/>
</dbReference>
<evidence type="ECO:0000256" key="13">
    <source>
        <dbReference type="ARBA" id="ARBA00038890"/>
    </source>
</evidence>
<evidence type="ECO:0000256" key="15">
    <source>
        <dbReference type="ARBA" id="ARBA00047652"/>
    </source>
</evidence>
<dbReference type="GO" id="GO:0005737">
    <property type="term" value="C:cytoplasm"/>
    <property type="evidence" value="ECO:0007669"/>
    <property type="project" value="UniProtKB-SubCell"/>
</dbReference>
<evidence type="ECO:0000256" key="2">
    <source>
        <dbReference type="ARBA" id="ARBA00004123"/>
    </source>
</evidence>
<dbReference type="SUPFAM" id="SSF51395">
    <property type="entry name" value="FMN-linked oxidoreductases"/>
    <property type="match status" value="1"/>
</dbReference>
<evidence type="ECO:0000256" key="6">
    <source>
        <dbReference type="ARBA" id="ARBA00022643"/>
    </source>
</evidence>
<comment type="catalytic activity">
    <reaction evidence="15">
        <text>5,6-dihydrouridine(16) in tRNA + NADP(+) = uridine(16) in tRNA + NADPH + H(+)</text>
        <dbReference type="Rhea" id="RHEA:53376"/>
        <dbReference type="Rhea" id="RHEA-COMP:13543"/>
        <dbReference type="Rhea" id="RHEA-COMP:13544"/>
        <dbReference type="ChEBI" id="CHEBI:15378"/>
        <dbReference type="ChEBI" id="CHEBI:57783"/>
        <dbReference type="ChEBI" id="CHEBI:58349"/>
        <dbReference type="ChEBI" id="CHEBI:65315"/>
        <dbReference type="ChEBI" id="CHEBI:74443"/>
        <dbReference type="EC" id="1.3.1.88"/>
    </reaction>
    <physiologicalReaction direction="right-to-left" evidence="15">
        <dbReference type="Rhea" id="RHEA:53378"/>
    </physiologicalReaction>
</comment>
<keyword evidence="4" id="KW-0963">Cytoplasm</keyword>
<dbReference type="InterPro" id="IPR013785">
    <property type="entry name" value="Aldolase_TIM"/>
</dbReference>
<evidence type="ECO:0000256" key="20">
    <source>
        <dbReference type="ARBA" id="ARBA00077078"/>
    </source>
</evidence>
<keyword evidence="9" id="KW-0560">Oxidoreductase</keyword>
<dbReference type="PANTHER" id="PTHR11082:SF5">
    <property type="entry name" value="TRNA-DIHYDROURIDINE(16_17) SYNTHASE [NAD(P)(+)]-LIKE"/>
    <property type="match status" value="1"/>
</dbReference>
<evidence type="ECO:0000256" key="3">
    <source>
        <dbReference type="ARBA" id="ARBA00004496"/>
    </source>
</evidence>
<organism evidence="22">
    <name type="scientific">Phallusia mammillata</name>
    <dbReference type="NCBI Taxonomy" id="59560"/>
    <lineage>
        <taxon>Eukaryota</taxon>
        <taxon>Metazoa</taxon>
        <taxon>Chordata</taxon>
        <taxon>Tunicata</taxon>
        <taxon>Ascidiacea</taxon>
        <taxon>Phlebobranchia</taxon>
        <taxon>Ascidiidae</taxon>
        <taxon>Phallusia</taxon>
    </lineage>
</organism>
<evidence type="ECO:0000256" key="4">
    <source>
        <dbReference type="ARBA" id="ARBA00022490"/>
    </source>
</evidence>
<dbReference type="InterPro" id="IPR035587">
    <property type="entry name" value="DUS-like_FMN-bd"/>
</dbReference>
<dbReference type="CDD" id="cd02801">
    <property type="entry name" value="DUS_like_FMN"/>
    <property type="match status" value="1"/>
</dbReference>
<dbReference type="EMBL" id="LR784673">
    <property type="protein sequence ID" value="CAB3240125.1"/>
    <property type="molecule type" value="mRNA"/>
</dbReference>
<evidence type="ECO:0000256" key="7">
    <source>
        <dbReference type="ARBA" id="ARBA00022694"/>
    </source>
</evidence>
<evidence type="ECO:0000256" key="1">
    <source>
        <dbReference type="ARBA" id="ARBA00001917"/>
    </source>
</evidence>
<keyword evidence="10" id="KW-0520">NAD</keyword>
<evidence type="ECO:0000256" key="14">
    <source>
        <dbReference type="ARBA" id="ARBA00047287"/>
    </source>
</evidence>
<accession>A0A6F9DC81</accession>
<comment type="catalytic activity">
    <reaction evidence="16">
        <text>5,6-dihydrouridine(16) in tRNA + NAD(+) = uridine(16) in tRNA + NADH + H(+)</text>
        <dbReference type="Rhea" id="RHEA:53380"/>
        <dbReference type="Rhea" id="RHEA-COMP:13543"/>
        <dbReference type="Rhea" id="RHEA-COMP:13544"/>
        <dbReference type="ChEBI" id="CHEBI:15378"/>
        <dbReference type="ChEBI" id="CHEBI:57540"/>
        <dbReference type="ChEBI" id="CHEBI:57945"/>
        <dbReference type="ChEBI" id="CHEBI:65315"/>
        <dbReference type="ChEBI" id="CHEBI:74443"/>
        <dbReference type="EC" id="1.3.1.88"/>
    </reaction>
    <physiologicalReaction direction="right-to-left" evidence="16">
        <dbReference type="Rhea" id="RHEA:53382"/>
    </physiologicalReaction>
</comment>
<protein>
    <recommendedName>
        <fullName evidence="19">tRNA-dihydrouridine(16/17) synthase [NAD(P)(+)]-like</fullName>
        <ecNumber evidence="13">1.3.1.88</ecNumber>
    </recommendedName>
    <alternativeName>
        <fullName evidence="20">tRNA-dihydrouridine synthase 1-like</fullName>
    </alternativeName>
</protein>
<dbReference type="Gene3D" id="3.20.20.70">
    <property type="entry name" value="Aldolase class I"/>
    <property type="match status" value="1"/>
</dbReference>
<comment type="function">
    <text evidence="18">Catalyzes the synthesis of dihydrouridine, a modified base found in the D-loop of most tRNAs. Specifically modifies U16 and U17 in cytoplasmic tRNAs. Affects the level of some mature tRNA and thereby the total cellular translation.</text>
</comment>
<keyword evidence="11" id="KW-0539">Nucleus</keyword>
<evidence type="ECO:0000259" key="21">
    <source>
        <dbReference type="Pfam" id="PF01207"/>
    </source>
</evidence>
<evidence type="ECO:0000256" key="9">
    <source>
        <dbReference type="ARBA" id="ARBA00023002"/>
    </source>
</evidence>
<comment type="catalytic activity">
    <reaction evidence="14">
        <text>5,6-dihydrouridine(17) in tRNA + NAD(+) = uridine(17) in tRNA + NADH + H(+)</text>
        <dbReference type="Rhea" id="RHEA:53372"/>
        <dbReference type="Rhea" id="RHEA-COMP:13541"/>
        <dbReference type="Rhea" id="RHEA-COMP:13542"/>
        <dbReference type="ChEBI" id="CHEBI:15378"/>
        <dbReference type="ChEBI" id="CHEBI:57540"/>
        <dbReference type="ChEBI" id="CHEBI:57945"/>
        <dbReference type="ChEBI" id="CHEBI:65315"/>
        <dbReference type="ChEBI" id="CHEBI:74443"/>
        <dbReference type="EC" id="1.3.1.88"/>
    </reaction>
    <physiologicalReaction direction="right-to-left" evidence="14">
        <dbReference type="Rhea" id="RHEA:53374"/>
    </physiologicalReaction>
</comment>
<evidence type="ECO:0000313" key="22">
    <source>
        <dbReference type="EMBL" id="CAB3240125.1"/>
    </source>
</evidence>
<dbReference type="EC" id="1.3.1.88" evidence="13"/>
<comment type="similarity">
    <text evidence="12">Belongs to the Dus family. Dus1 subfamily.</text>
</comment>
<dbReference type="PANTHER" id="PTHR11082">
    <property type="entry name" value="TRNA-DIHYDROURIDINE SYNTHASE"/>
    <property type="match status" value="1"/>
</dbReference>
<evidence type="ECO:0000256" key="8">
    <source>
        <dbReference type="ARBA" id="ARBA00022857"/>
    </source>
</evidence>
<reference evidence="22" key="1">
    <citation type="submission" date="2020-04" db="EMBL/GenBank/DDBJ databases">
        <authorList>
            <person name="Neveu A P."/>
        </authorList>
    </citation>
    <scope>NUCLEOTIDE SEQUENCE</scope>
    <source>
        <tissue evidence="22">Whole embryo</tissue>
    </source>
</reference>
<keyword evidence="5" id="KW-0285">Flavoprotein</keyword>
<dbReference type="InterPro" id="IPR018517">
    <property type="entry name" value="tRNA_hU_synthase_CS"/>
</dbReference>
<evidence type="ECO:0000256" key="10">
    <source>
        <dbReference type="ARBA" id="ARBA00023027"/>
    </source>
</evidence>
<evidence type="ECO:0000256" key="16">
    <source>
        <dbReference type="ARBA" id="ARBA00048934"/>
    </source>
</evidence>
<keyword evidence="7" id="KW-0819">tRNA processing</keyword>
<sequence>MSEENRDVKKLKGFEFWEKTLQKAKLVVAPMVDQSELAWRMLSRKYGAQLCYTPMLHSSVFIRDPQYRLDGLASCDEDRPLIVQFCGNKPETILEACLLAQDKCDAVDLNLGCPQMIAKRGNYGAFLGEKWELVEKIVKTCNEKLSVPITCKIRVFTDIEKTVAYAKMLERAGCQLLTVHGRTKEMKGPKTGIASWKHIKAVKDAVKIPVYANGNIQYKEDVDRCIKDLKVEGVMTAEGNLHNPAIFMGQQPITWEISSEYLDLVEKYPCPMSYVRGHLFKICHHGLQKHTNARDVLAGSKDLKDMRRSLDILRETCKKVCWGENGVTEGLPHPHWICQPYVRPPPKPDPSRVKVTPPTSPDIGEVSRKKMKKLLKRCRNASELSLENLNPNEKAAKLAECIAQRQANKPVYTKCVRCGNPSGKNCIFISCKRCCKDRARELEKFCQTHRNFTPQANCKDNVNS</sequence>
<name>A0A6F9DC81_9ASCI</name>
<evidence type="ECO:0000256" key="17">
    <source>
        <dbReference type="ARBA" id="ARBA00049467"/>
    </source>
</evidence>
<proteinExistence type="evidence at transcript level"/>
<dbReference type="AlphaFoldDB" id="A0A6F9DC81"/>
<dbReference type="GO" id="GO:0005634">
    <property type="term" value="C:nucleus"/>
    <property type="evidence" value="ECO:0007669"/>
    <property type="project" value="UniProtKB-SubCell"/>
</dbReference>
<dbReference type="FunFam" id="3.20.20.70:FF:000081">
    <property type="entry name" value="Dihydrouridine synthase 1 like"/>
    <property type="match status" value="1"/>
</dbReference>